<dbReference type="InterPro" id="IPR045398">
    <property type="entry name" value="DUF6515"/>
</dbReference>
<feature type="compositionally biased region" description="Low complexity" evidence="1">
    <location>
        <begin position="79"/>
        <end position="118"/>
    </location>
</feature>
<gene>
    <name evidence="2" type="ORF">GCM10022392_07210</name>
</gene>
<dbReference type="Proteomes" id="UP001500841">
    <property type="component" value="Unassembled WGS sequence"/>
</dbReference>
<sequence>MNDSDSKLDKQIMKRISKYLTLTGLSGLLCLFLAIPADAQRGGGHAGDGGGFHGGGGGSHSSGGGFSRGGGGFSGGRSSGSFSSPRSGFSRPQGTFSSPRSNNSFSSPRTNSFSSPRTNAFSSPGYRGSEHARVTSPTFRRGGVGSTYRGGYGSIRGGYYRGGRYYPGGYGRSYGRSYAYRYSPWASHYGYYYNRGFYGRLYYPRLGFSLGVLPYGYYPFWWNDLQFYYSSGYFYQYDNGQYTVVEPPIGAAVNSLPGNAQSIVINGQQYYEANGVYYTPVTKDDGTVVYQVAGKDGQLETGSPDQGSYAPDDQGYSDGGGQVAPPAGGQSAVAMPEIGDIFYSLPSDSRKIKIAGQVYYVSPDDFYYQKIQDSDGKTAYKVMGTPDNAPGE</sequence>
<dbReference type="Pfam" id="PF20125">
    <property type="entry name" value="DUF6515"/>
    <property type="match status" value="1"/>
</dbReference>
<reference evidence="3" key="1">
    <citation type="journal article" date="2019" name="Int. J. Syst. Evol. Microbiol.">
        <title>The Global Catalogue of Microorganisms (GCM) 10K type strain sequencing project: providing services to taxonomists for standard genome sequencing and annotation.</title>
        <authorList>
            <consortium name="The Broad Institute Genomics Platform"/>
            <consortium name="The Broad Institute Genome Sequencing Center for Infectious Disease"/>
            <person name="Wu L."/>
            <person name="Ma J."/>
        </authorList>
    </citation>
    <scope>NUCLEOTIDE SEQUENCE [LARGE SCALE GENOMIC DNA]</scope>
    <source>
        <strain evidence="3">JCM 17085</strain>
    </source>
</reference>
<feature type="compositionally biased region" description="Gly residues" evidence="1">
    <location>
        <begin position="43"/>
        <end position="78"/>
    </location>
</feature>
<comment type="caution">
    <text evidence="2">The sequence shown here is derived from an EMBL/GenBank/DDBJ whole genome shotgun (WGS) entry which is preliminary data.</text>
</comment>
<evidence type="ECO:0008006" key="4">
    <source>
        <dbReference type="Google" id="ProtNLM"/>
    </source>
</evidence>
<accession>A0ABP7WGU9</accession>
<protein>
    <recommendedName>
        <fullName evidence="4">WG repeat protein</fullName>
    </recommendedName>
</protein>
<name>A0ABP7WGU9_9SPHI</name>
<proteinExistence type="predicted"/>
<feature type="region of interest" description="Disordered" evidence="1">
    <location>
        <begin position="43"/>
        <end position="140"/>
    </location>
</feature>
<feature type="region of interest" description="Disordered" evidence="1">
    <location>
        <begin position="297"/>
        <end position="330"/>
    </location>
</feature>
<evidence type="ECO:0000256" key="1">
    <source>
        <dbReference type="SAM" id="MobiDB-lite"/>
    </source>
</evidence>
<evidence type="ECO:0000313" key="3">
    <source>
        <dbReference type="Proteomes" id="UP001500841"/>
    </source>
</evidence>
<dbReference type="EMBL" id="BAABCV010000002">
    <property type="protein sequence ID" value="GAA4088521.1"/>
    <property type="molecule type" value="Genomic_DNA"/>
</dbReference>
<evidence type="ECO:0000313" key="2">
    <source>
        <dbReference type="EMBL" id="GAA4088521.1"/>
    </source>
</evidence>
<organism evidence="2 3">
    <name type="scientific">Mucilaginibacter panaciglaebae</name>
    <dbReference type="NCBI Taxonomy" id="502331"/>
    <lineage>
        <taxon>Bacteria</taxon>
        <taxon>Pseudomonadati</taxon>
        <taxon>Bacteroidota</taxon>
        <taxon>Sphingobacteriia</taxon>
        <taxon>Sphingobacteriales</taxon>
        <taxon>Sphingobacteriaceae</taxon>
        <taxon>Mucilaginibacter</taxon>
    </lineage>
</organism>
<keyword evidence="3" id="KW-1185">Reference proteome</keyword>